<dbReference type="InterPro" id="IPR052913">
    <property type="entry name" value="Glycopeptide_resist_protein"/>
</dbReference>
<feature type="compositionally biased region" description="Basic and acidic residues" evidence="1">
    <location>
        <begin position="43"/>
        <end position="55"/>
    </location>
</feature>
<feature type="compositionally biased region" description="Polar residues" evidence="1">
    <location>
        <begin position="27"/>
        <end position="42"/>
    </location>
</feature>
<dbReference type="EMBL" id="JAEEGB010000005">
    <property type="protein sequence ID" value="MBI6872112.1"/>
    <property type="molecule type" value="Genomic_DNA"/>
</dbReference>
<protein>
    <submittedName>
        <fullName evidence="2">VanW family protein</fullName>
    </submittedName>
</protein>
<feature type="region of interest" description="Disordered" evidence="1">
    <location>
        <begin position="27"/>
        <end position="120"/>
    </location>
</feature>
<name>A0A934M2G4_9CLOT</name>
<dbReference type="PANTHER" id="PTHR35788">
    <property type="entry name" value="EXPORTED PROTEIN-RELATED"/>
    <property type="match status" value="1"/>
</dbReference>
<comment type="caution">
    <text evidence="2">The sequence shown here is derived from an EMBL/GenBank/DDBJ whole genome shotgun (WGS) entry which is preliminary data.</text>
</comment>
<feature type="compositionally biased region" description="Basic and acidic residues" evidence="1">
    <location>
        <begin position="63"/>
        <end position="89"/>
    </location>
</feature>
<evidence type="ECO:0000313" key="2">
    <source>
        <dbReference type="EMBL" id="MBI6872112.1"/>
    </source>
</evidence>
<sequence>MRKNKLILLFSILILTICFSIGCKTNKSAPKGSTNTPNSNSEQVKEGSEPQEKKQAPPSKAELVPEPKAGTESKPAPEPKPTPESKPAPEPKPVPKPAPKPTPKSDPKPEQPRSQNSENKVLATFSTTILDSDENRVNNIRLASQKINGFVLKPGETFSFNKIVGKRDYNKGYKKAKVLVNGESNEGVGGGICQLSSTIYNAALKSGMQIIERHTHSGEVGYIPRGQDAAVSYGYKDLKFKNLNSYPVKFIVNIKNGKVYVSTIKSM</sequence>
<dbReference type="Pfam" id="PF04294">
    <property type="entry name" value="VanW"/>
    <property type="match status" value="1"/>
</dbReference>
<dbReference type="AlphaFoldDB" id="A0A934M2G4"/>
<feature type="compositionally biased region" description="Pro residues" evidence="1">
    <location>
        <begin position="90"/>
        <end position="102"/>
    </location>
</feature>
<proteinExistence type="predicted"/>
<gene>
    <name evidence="2" type="ORF">I6U51_05235</name>
</gene>
<keyword evidence="3" id="KW-1185">Reference proteome</keyword>
<dbReference type="InterPro" id="IPR007391">
    <property type="entry name" value="Vancomycin_resist_VanW"/>
</dbReference>
<organism evidence="2 3">
    <name type="scientific">Clostridium aciditolerans</name>
    <dbReference type="NCBI Taxonomy" id="339861"/>
    <lineage>
        <taxon>Bacteria</taxon>
        <taxon>Bacillati</taxon>
        <taxon>Bacillota</taxon>
        <taxon>Clostridia</taxon>
        <taxon>Eubacteriales</taxon>
        <taxon>Clostridiaceae</taxon>
        <taxon>Clostridium</taxon>
    </lineage>
</organism>
<dbReference type="RefSeq" id="WP_211141575.1">
    <property type="nucleotide sequence ID" value="NZ_JAEEGB010000005.1"/>
</dbReference>
<evidence type="ECO:0000313" key="3">
    <source>
        <dbReference type="Proteomes" id="UP000622687"/>
    </source>
</evidence>
<dbReference type="PROSITE" id="PS51257">
    <property type="entry name" value="PROKAR_LIPOPROTEIN"/>
    <property type="match status" value="1"/>
</dbReference>
<dbReference type="Proteomes" id="UP000622687">
    <property type="component" value="Unassembled WGS sequence"/>
</dbReference>
<dbReference type="PANTHER" id="PTHR35788:SF1">
    <property type="entry name" value="EXPORTED PROTEIN"/>
    <property type="match status" value="1"/>
</dbReference>
<evidence type="ECO:0000256" key="1">
    <source>
        <dbReference type="SAM" id="MobiDB-lite"/>
    </source>
</evidence>
<accession>A0A934M2G4</accession>
<reference evidence="2" key="1">
    <citation type="submission" date="2020-12" db="EMBL/GenBank/DDBJ databases">
        <title>Clostridium thailandense sp. nov., a novel acetogenic bacterium isolated from peat land soil in Thailand.</title>
        <authorList>
            <person name="Chaikitkaew S."/>
            <person name="Birkeland N.K."/>
        </authorList>
    </citation>
    <scope>NUCLEOTIDE SEQUENCE</scope>
    <source>
        <strain evidence="2">DSM 17425</strain>
    </source>
</reference>